<reference evidence="9" key="1">
    <citation type="submission" date="2013-12" db="EMBL/GenBank/DDBJ databases">
        <authorList>
            <person name="Genoscope - CEA"/>
        </authorList>
    </citation>
    <scope>NUCLEOTIDE SEQUENCE</scope>
    <source>
        <strain evidence="9">CBS 1993</strain>
    </source>
</reference>
<dbReference type="GeneID" id="34520143"/>
<evidence type="ECO:0000313" key="10">
    <source>
        <dbReference type="Proteomes" id="UP000019384"/>
    </source>
</evidence>
<dbReference type="GO" id="GO:0080025">
    <property type="term" value="F:phosphatidylinositol-3,5-bisphosphate binding"/>
    <property type="evidence" value="ECO:0007669"/>
    <property type="project" value="EnsemblFungi"/>
</dbReference>
<keyword evidence="3" id="KW-0926">Vacuole</keyword>
<keyword evidence="4" id="KW-0853">WD repeat</keyword>
<dbReference type="OrthoDB" id="1667587at2759"/>
<dbReference type="GO" id="GO:0005768">
    <property type="term" value="C:endosome"/>
    <property type="evidence" value="ECO:0007669"/>
    <property type="project" value="EnsemblFungi"/>
</dbReference>
<dbReference type="InterPro" id="IPR001680">
    <property type="entry name" value="WD40_rpt"/>
</dbReference>
<dbReference type="GO" id="GO:0070273">
    <property type="term" value="F:phosphatidylinositol-4-phosphate binding"/>
    <property type="evidence" value="ECO:0007669"/>
    <property type="project" value="EnsemblFungi"/>
</dbReference>
<keyword evidence="10" id="KW-1185">Reference proteome</keyword>
<dbReference type="GO" id="GO:0034727">
    <property type="term" value="P:piecemeal microautophagy of the nucleus"/>
    <property type="evidence" value="ECO:0007669"/>
    <property type="project" value="EnsemblFungi"/>
</dbReference>
<dbReference type="STRING" id="1382522.W6MW11"/>
<evidence type="ECO:0000256" key="7">
    <source>
        <dbReference type="ARBA" id="ARBA00025740"/>
    </source>
</evidence>
<dbReference type="GO" id="GO:0005774">
    <property type="term" value="C:vacuolar membrane"/>
    <property type="evidence" value="ECO:0007669"/>
    <property type="project" value="UniProtKB-SubCell"/>
</dbReference>
<dbReference type="Proteomes" id="UP000019384">
    <property type="component" value="Unassembled WGS sequence"/>
</dbReference>
<dbReference type="SMART" id="SM00320">
    <property type="entry name" value="WD40"/>
    <property type="match status" value="2"/>
</dbReference>
<evidence type="ECO:0000256" key="8">
    <source>
        <dbReference type="ARBA" id="ARBA00037813"/>
    </source>
</evidence>
<dbReference type="InterPro" id="IPR036322">
    <property type="entry name" value="WD40_repeat_dom_sf"/>
</dbReference>
<dbReference type="SUPFAM" id="SSF50978">
    <property type="entry name" value="WD40 repeat-like"/>
    <property type="match status" value="1"/>
</dbReference>
<dbReference type="HOGENOM" id="CLU_025895_2_2_1"/>
<accession>W6MW11</accession>
<reference evidence="9" key="2">
    <citation type="submission" date="2014-02" db="EMBL/GenBank/DDBJ databases">
        <title>Complete DNA sequence of /Kuraishia capsulata/ illustrates novel genomic features among budding yeasts (/Saccharomycotina/).</title>
        <authorList>
            <person name="Morales L."/>
            <person name="Noel B."/>
            <person name="Porcel B."/>
            <person name="Marcet-Houben M."/>
            <person name="Hullo M-F."/>
            <person name="Sacerdot C."/>
            <person name="Tekaia F."/>
            <person name="Leh-Louis V."/>
            <person name="Despons L."/>
            <person name="Khanna V."/>
            <person name="Aury J-M."/>
            <person name="Barbe V."/>
            <person name="Couloux A."/>
            <person name="Labadie K."/>
            <person name="Pelletier E."/>
            <person name="Souciet J-L."/>
            <person name="Boekhout T."/>
            <person name="Gabaldon T."/>
            <person name="Wincker P."/>
            <person name="Dujon B."/>
        </authorList>
    </citation>
    <scope>NUCLEOTIDE SEQUENCE</scope>
    <source>
        <strain evidence="9">CBS 1993</strain>
    </source>
</reference>
<evidence type="ECO:0000256" key="1">
    <source>
        <dbReference type="ARBA" id="ARBA00004184"/>
    </source>
</evidence>
<comment type="subcellular location">
    <subcellularLocation>
        <location evidence="1">Endomembrane system</location>
        <topology evidence="1">Peripheral membrane protein</topology>
    </subcellularLocation>
    <subcellularLocation>
        <location evidence="8">Vacuole membrane</location>
    </subcellularLocation>
</comment>
<dbReference type="RefSeq" id="XP_022458755.1">
    <property type="nucleotide sequence ID" value="XM_022603006.1"/>
</dbReference>
<dbReference type="GO" id="GO:0032266">
    <property type="term" value="F:phosphatidylinositol-3-phosphate binding"/>
    <property type="evidence" value="ECO:0007669"/>
    <property type="project" value="EnsemblFungi"/>
</dbReference>
<protein>
    <recommendedName>
        <fullName evidence="11">SVP1-like protein 2</fullName>
    </recommendedName>
</protein>
<evidence type="ECO:0000256" key="3">
    <source>
        <dbReference type="ARBA" id="ARBA00022554"/>
    </source>
</evidence>
<dbReference type="GO" id="GO:0015031">
    <property type="term" value="P:protein transport"/>
    <property type="evidence" value="ECO:0007669"/>
    <property type="project" value="UniProtKB-KW"/>
</dbReference>
<evidence type="ECO:0000256" key="6">
    <source>
        <dbReference type="ARBA" id="ARBA00022927"/>
    </source>
</evidence>
<dbReference type="PANTHER" id="PTHR11227">
    <property type="entry name" value="WD-REPEAT PROTEIN INTERACTING WITH PHOSPHOINOSIDES WIPI -RELATED"/>
    <property type="match status" value="1"/>
</dbReference>
<dbReference type="Pfam" id="PF21032">
    <property type="entry name" value="PROPPIN"/>
    <property type="match status" value="1"/>
</dbReference>
<evidence type="ECO:0000256" key="5">
    <source>
        <dbReference type="ARBA" id="ARBA00022737"/>
    </source>
</evidence>
<keyword evidence="6" id="KW-0653">Protein transport</keyword>
<gene>
    <name evidence="9" type="ORF">KUCA_T00002729001</name>
</gene>
<keyword evidence="2" id="KW-0813">Transport</keyword>
<dbReference type="InterPro" id="IPR048720">
    <property type="entry name" value="PROPPIN"/>
</dbReference>
<evidence type="ECO:0000256" key="4">
    <source>
        <dbReference type="ARBA" id="ARBA00022574"/>
    </source>
</evidence>
<evidence type="ECO:0008006" key="11">
    <source>
        <dbReference type="Google" id="ProtNLM"/>
    </source>
</evidence>
<keyword evidence="5" id="KW-0677">Repeat</keyword>
<dbReference type="GO" id="GO:0010314">
    <property type="term" value="F:phosphatidylinositol-5-phosphate binding"/>
    <property type="evidence" value="ECO:0007669"/>
    <property type="project" value="EnsemblFungi"/>
</dbReference>
<name>W6MW11_9ASCO</name>
<organism evidence="9 10">
    <name type="scientific">Kuraishia capsulata CBS 1993</name>
    <dbReference type="NCBI Taxonomy" id="1382522"/>
    <lineage>
        <taxon>Eukaryota</taxon>
        <taxon>Fungi</taxon>
        <taxon>Dikarya</taxon>
        <taxon>Ascomycota</taxon>
        <taxon>Saccharomycotina</taxon>
        <taxon>Pichiomycetes</taxon>
        <taxon>Pichiales</taxon>
        <taxon>Pichiaceae</taxon>
        <taxon>Kuraishia</taxon>
    </lineage>
</organism>
<evidence type="ECO:0000256" key="2">
    <source>
        <dbReference type="ARBA" id="ARBA00022448"/>
    </source>
</evidence>
<dbReference type="GO" id="GO:0000324">
    <property type="term" value="C:fungal-type vacuole"/>
    <property type="evidence" value="ECO:0007669"/>
    <property type="project" value="EnsemblFungi"/>
</dbReference>
<evidence type="ECO:0000313" key="9">
    <source>
        <dbReference type="EMBL" id="CDK26755.1"/>
    </source>
</evidence>
<sequence>MNAFEPISKIPQSKEPVLLGASFNQDQSCFAVGFEHGFRVYSTDPMEPRMKRTFSLVTGKKSTDTDLNSSGIGVVSMLHRTNYVALVGGGKAPNFPVNKVVIWDDLKKKASIILEFMSPVLNVLLSRTQIITILKNQVVIHAFEAKPKFISSYETSDNEYGTGDLSPGTLSRSKGVETDTGMHILAFLGRSIGQIQLVDVSPNGQERNRISIIKAHKGKIRCLVLNSAGTMIASASEMGTLIRVHATSNCSLLYEFRRGVDRAAITSMRFSPSGSKLAVLSDKNTLHVFNVNGATSNRHHFLGKLPMVPNYFMSTWSFVSIHVSEDNGPTNGKLMTIDTGVLGWSSEDSIIILWKLRGRWEKYVIVEKGEVMDQDGSVQKQSELVREAWRGFGDLLEQ</sequence>
<dbReference type="InterPro" id="IPR015943">
    <property type="entry name" value="WD40/YVTN_repeat-like_dom_sf"/>
</dbReference>
<proteinExistence type="inferred from homology"/>
<dbReference type="EMBL" id="HG793127">
    <property type="protein sequence ID" value="CDK26755.1"/>
    <property type="molecule type" value="Genomic_DNA"/>
</dbReference>
<dbReference type="AlphaFoldDB" id="W6MW11"/>
<comment type="similarity">
    <text evidence="7">Belongs to the WD repeat PROPPIN family.</text>
</comment>
<dbReference type="Gene3D" id="2.130.10.10">
    <property type="entry name" value="YVTN repeat-like/Quinoprotein amine dehydrogenase"/>
    <property type="match status" value="1"/>
</dbReference>